<dbReference type="EMBL" id="CAJHNH020001070">
    <property type="protein sequence ID" value="CAG5121368.1"/>
    <property type="molecule type" value="Genomic_DNA"/>
</dbReference>
<accession>A0A8S3YYP8</accession>
<evidence type="ECO:0000256" key="1">
    <source>
        <dbReference type="SAM" id="Phobius"/>
    </source>
</evidence>
<gene>
    <name evidence="2" type="ORF">CUNI_LOCUS6926</name>
</gene>
<keyword evidence="3" id="KW-1185">Reference proteome</keyword>
<dbReference type="PANTHER" id="PTHR39948">
    <property type="entry name" value="GEO11419P1"/>
    <property type="match status" value="1"/>
</dbReference>
<protein>
    <submittedName>
        <fullName evidence="2">Uncharacterized protein</fullName>
    </submittedName>
</protein>
<name>A0A8S3YYP8_9EUPU</name>
<dbReference type="OrthoDB" id="8912589at2759"/>
<keyword evidence="1" id="KW-0472">Membrane</keyword>
<feature type="transmembrane region" description="Helical" evidence="1">
    <location>
        <begin position="45"/>
        <end position="74"/>
    </location>
</feature>
<dbReference type="Proteomes" id="UP000678393">
    <property type="component" value="Unassembled WGS sequence"/>
</dbReference>
<organism evidence="2 3">
    <name type="scientific">Candidula unifasciata</name>
    <dbReference type="NCBI Taxonomy" id="100452"/>
    <lineage>
        <taxon>Eukaryota</taxon>
        <taxon>Metazoa</taxon>
        <taxon>Spiralia</taxon>
        <taxon>Lophotrochozoa</taxon>
        <taxon>Mollusca</taxon>
        <taxon>Gastropoda</taxon>
        <taxon>Heterobranchia</taxon>
        <taxon>Euthyneura</taxon>
        <taxon>Panpulmonata</taxon>
        <taxon>Eupulmonata</taxon>
        <taxon>Stylommatophora</taxon>
        <taxon>Helicina</taxon>
        <taxon>Helicoidea</taxon>
        <taxon>Geomitridae</taxon>
        <taxon>Candidula</taxon>
    </lineage>
</organism>
<keyword evidence="1" id="KW-0812">Transmembrane</keyword>
<reference evidence="2" key="1">
    <citation type="submission" date="2021-04" db="EMBL/GenBank/DDBJ databases">
        <authorList>
            <consortium name="Molecular Ecology Group"/>
        </authorList>
    </citation>
    <scope>NUCLEOTIDE SEQUENCE</scope>
</reference>
<dbReference type="PANTHER" id="PTHR39948:SF1">
    <property type="entry name" value="GEO11419P1"/>
    <property type="match status" value="1"/>
</dbReference>
<dbReference type="AlphaFoldDB" id="A0A8S3YYP8"/>
<keyword evidence="1" id="KW-1133">Transmembrane helix</keyword>
<evidence type="ECO:0000313" key="2">
    <source>
        <dbReference type="EMBL" id="CAG5121368.1"/>
    </source>
</evidence>
<evidence type="ECO:0000313" key="3">
    <source>
        <dbReference type="Proteomes" id="UP000678393"/>
    </source>
</evidence>
<proteinExistence type="predicted"/>
<comment type="caution">
    <text evidence="2">The sequence shown here is derived from an EMBL/GenBank/DDBJ whole genome shotgun (WGS) entry which is preliminary data.</text>
</comment>
<sequence length="111" mass="12213">MGGRWLNNKDHSFRTHFVQQPTAETMGAGEGLGEGSGRGKLCPGIIWSFIWLIILIFLGWPIGFLIAWLYVLLIPFSACIDPIKGVCEAILKLVQLPLTCAEGIVNMKPLC</sequence>